<accession>A0A1G9V8R4</accession>
<dbReference type="SUPFAM" id="SSF143631">
    <property type="entry name" value="ApbE-like"/>
    <property type="match status" value="1"/>
</dbReference>
<dbReference type="InterPro" id="IPR003374">
    <property type="entry name" value="ApbE-like_sf"/>
</dbReference>
<reference evidence="11 12" key="1">
    <citation type="submission" date="2016-10" db="EMBL/GenBank/DDBJ databases">
        <authorList>
            <person name="de Groot N.N."/>
        </authorList>
    </citation>
    <scope>NUCLEOTIDE SEQUENCE [LARGE SCALE GENOMIC DNA]</scope>
    <source>
        <strain evidence="11 12">CGMCC 4.2022</strain>
    </source>
</reference>
<evidence type="ECO:0000256" key="10">
    <source>
        <dbReference type="ARBA" id="ARBA00048540"/>
    </source>
</evidence>
<dbReference type="STRING" id="310781.SAMN05216259_101174"/>
<sequence length="260" mass="26725">MRSAVLETMGTVISLAAPDSARFQAAADAAFAFLRHVDRTFSPFRPDSPVSRIRDGALDPARLDGHPDARELREVLALCDGLHRDSGGAFDAWAVGDPPRFDPSGAVKGWAAERASALLAVHGLPRHALNAGGDVRLRSGPPGADPAPPWRVGIADPHRPGHLLGAVEVGEGAVATSGTAERGAHIWEPATGRPAGALVQVTVTGPDLALADGYATAAMAHGTAAAAHAWLERQAGRGYRAVTVDPAGRVRTTGGPGLLG</sequence>
<dbReference type="InterPro" id="IPR024932">
    <property type="entry name" value="ApbE"/>
</dbReference>
<evidence type="ECO:0000256" key="6">
    <source>
        <dbReference type="ARBA" id="ARBA00022723"/>
    </source>
</evidence>
<keyword evidence="12" id="KW-1185">Reference proteome</keyword>
<evidence type="ECO:0000256" key="9">
    <source>
        <dbReference type="ARBA" id="ARBA00031306"/>
    </source>
</evidence>
<evidence type="ECO:0000313" key="12">
    <source>
        <dbReference type="Proteomes" id="UP000199341"/>
    </source>
</evidence>
<keyword evidence="4" id="KW-0285">Flavoprotein</keyword>
<protein>
    <recommendedName>
        <fullName evidence="3">FAD:protein FMN transferase</fullName>
        <ecNumber evidence="2">2.7.1.180</ecNumber>
    </recommendedName>
    <alternativeName>
        <fullName evidence="9">Flavin transferase</fullName>
    </alternativeName>
</protein>
<keyword evidence="6" id="KW-0479">Metal-binding</keyword>
<keyword evidence="7" id="KW-0274">FAD</keyword>
<evidence type="ECO:0000256" key="5">
    <source>
        <dbReference type="ARBA" id="ARBA00022679"/>
    </source>
</evidence>
<evidence type="ECO:0000256" key="3">
    <source>
        <dbReference type="ARBA" id="ARBA00016337"/>
    </source>
</evidence>
<dbReference type="GO" id="GO:0046872">
    <property type="term" value="F:metal ion binding"/>
    <property type="evidence" value="ECO:0007669"/>
    <property type="project" value="UniProtKB-KW"/>
</dbReference>
<comment type="cofactor">
    <cofactor evidence="1">
        <name>Mg(2+)</name>
        <dbReference type="ChEBI" id="CHEBI:18420"/>
    </cofactor>
</comment>
<dbReference type="EC" id="2.7.1.180" evidence="2"/>
<keyword evidence="11" id="KW-0449">Lipoprotein</keyword>
<dbReference type="GO" id="GO:0016740">
    <property type="term" value="F:transferase activity"/>
    <property type="evidence" value="ECO:0007669"/>
    <property type="project" value="UniProtKB-KW"/>
</dbReference>
<dbReference type="AlphaFoldDB" id="A0A1G9V8R4"/>
<evidence type="ECO:0000256" key="4">
    <source>
        <dbReference type="ARBA" id="ARBA00022630"/>
    </source>
</evidence>
<keyword evidence="5" id="KW-0808">Transferase</keyword>
<proteinExistence type="predicted"/>
<dbReference type="Pfam" id="PF02424">
    <property type="entry name" value="ApbE"/>
    <property type="match status" value="2"/>
</dbReference>
<dbReference type="Proteomes" id="UP000199341">
    <property type="component" value="Unassembled WGS sequence"/>
</dbReference>
<evidence type="ECO:0000256" key="1">
    <source>
        <dbReference type="ARBA" id="ARBA00001946"/>
    </source>
</evidence>
<gene>
    <name evidence="11" type="ORF">SAMN05216259_101174</name>
</gene>
<evidence type="ECO:0000256" key="7">
    <source>
        <dbReference type="ARBA" id="ARBA00022827"/>
    </source>
</evidence>
<evidence type="ECO:0000256" key="8">
    <source>
        <dbReference type="ARBA" id="ARBA00022842"/>
    </source>
</evidence>
<dbReference type="EMBL" id="FNIE01000001">
    <property type="protein sequence ID" value="SDM68467.1"/>
    <property type="molecule type" value="Genomic_DNA"/>
</dbReference>
<dbReference type="Gene3D" id="3.10.520.10">
    <property type="entry name" value="ApbE-like domains"/>
    <property type="match status" value="2"/>
</dbReference>
<evidence type="ECO:0000256" key="2">
    <source>
        <dbReference type="ARBA" id="ARBA00011955"/>
    </source>
</evidence>
<dbReference type="OrthoDB" id="9778595at2"/>
<organism evidence="11 12">
    <name type="scientific">Actinacidiphila guanduensis</name>
    <dbReference type="NCBI Taxonomy" id="310781"/>
    <lineage>
        <taxon>Bacteria</taxon>
        <taxon>Bacillati</taxon>
        <taxon>Actinomycetota</taxon>
        <taxon>Actinomycetes</taxon>
        <taxon>Kitasatosporales</taxon>
        <taxon>Streptomycetaceae</taxon>
        <taxon>Actinacidiphila</taxon>
    </lineage>
</organism>
<comment type="catalytic activity">
    <reaction evidence="10">
        <text>L-threonyl-[protein] + FAD = FMN-L-threonyl-[protein] + AMP + H(+)</text>
        <dbReference type="Rhea" id="RHEA:36847"/>
        <dbReference type="Rhea" id="RHEA-COMP:11060"/>
        <dbReference type="Rhea" id="RHEA-COMP:11061"/>
        <dbReference type="ChEBI" id="CHEBI:15378"/>
        <dbReference type="ChEBI" id="CHEBI:30013"/>
        <dbReference type="ChEBI" id="CHEBI:57692"/>
        <dbReference type="ChEBI" id="CHEBI:74257"/>
        <dbReference type="ChEBI" id="CHEBI:456215"/>
        <dbReference type="EC" id="2.7.1.180"/>
    </reaction>
</comment>
<dbReference type="PANTHER" id="PTHR30040:SF2">
    <property type="entry name" value="FAD:PROTEIN FMN TRANSFERASE"/>
    <property type="match status" value="1"/>
</dbReference>
<evidence type="ECO:0000313" key="11">
    <source>
        <dbReference type="EMBL" id="SDM68467.1"/>
    </source>
</evidence>
<dbReference type="PANTHER" id="PTHR30040">
    <property type="entry name" value="THIAMINE BIOSYNTHESIS LIPOPROTEIN APBE"/>
    <property type="match status" value="1"/>
</dbReference>
<dbReference type="RefSeq" id="WP_143031602.1">
    <property type="nucleotide sequence ID" value="NZ_FNIE01000001.1"/>
</dbReference>
<keyword evidence="8" id="KW-0460">Magnesium</keyword>
<name>A0A1G9V8R4_9ACTN</name>